<dbReference type="PANTHER" id="PTHR11439:SF463">
    <property type="entry name" value="REVERSE TRANSCRIPTASE TY1_COPIA-TYPE DOMAIN-CONTAINING PROTEIN"/>
    <property type="match status" value="1"/>
</dbReference>
<feature type="region of interest" description="Disordered" evidence="1">
    <location>
        <begin position="206"/>
        <end position="230"/>
    </location>
</feature>
<gene>
    <name evidence="3" type="ORF">Prudu_019104</name>
</gene>
<protein>
    <recommendedName>
        <fullName evidence="4">Transposable element protein</fullName>
    </recommendedName>
</protein>
<feature type="chain" id="PRO_5021469501" description="Transposable element protein" evidence="2">
    <location>
        <begin position="17"/>
        <end position="312"/>
    </location>
</feature>
<dbReference type="CDD" id="cd09272">
    <property type="entry name" value="RNase_HI_RT_Ty1"/>
    <property type="match status" value="1"/>
</dbReference>
<dbReference type="EMBL" id="AP019303">
    <property type="protein sequence ID" value="BBH07230.1"/>
    <property type="molecule type" value="Genomic_DNA"/>
</dbReference>
<evidence type="ECO:0000256" key="1">
    <source>
        <dbReference type="SAM" id="MobiDB-lite"/>
    </source>
</evidence>
<organism evidence="3">
    <name type="scientific">Prunus dulcis</name>
    <name type="common">Almond</name>
    <name type="synonym">Amygdalus dulcis</name>
    <dbReference type="NCBI Taxonomy" id="3755"/>
    <lineage>
        <taxon>Eukaryota</taxon>
        <taxon>Viridiplantae</taxon>
        <taxon>Streptophyta</taxon>
        <taxon>Embryophyta</taxon>
        <taxon>Tracheophyta</taxon>
        <taxon>Spermatophyta</taxon>
        <taxon>Magnoliopsida</taxon>
        <taxon>eudicotyledons</taxon>
        <taxon>Gunneridae</taxon>
        <taxon>Pentapetalae</taxon>
        <taxon>rosids</taxon>
        <taxon>fabids</taxon>
        <taxon>Rosales</taxon>
        <taxon>Rosaceae</taxon>
        <taxon>Amygdaloideae</taxon>
        <taxon>Amygdaleae</taxon>
        <taxon>Prunus</taxon>
    </lineage>
</organism>
<keyword evidence="2" id="KW-0732">Signal</keyword>
<evidence type="ECO:0008006" key="4">
    <source>
        <dbReference type="Google" id="ProtNLM"/>
    </source>
</evidence>
<accession>A0A4Y1RSD6</accession>
<reference evidence="3" key="1">
    <citation type="journal article" date="2019" name="Science">
        <title>Mutation of a bHLH transcription factor allowed almond domestication.</title>
        <authorList>
            <person name="Sanchez-Perez R."/>
            <person name="Pavan S."/>
            <person name="Mazzeo R."/>
            <person name="Moldovan C."/>
            <person name="Aiese Cigliano R."/>
            <person name="Del Cueto J."/>
            <person name="Ricciardi F."/>
            <person name="Lotti C."/>
            <person name="Ricciardi L."/>
            <person name="Dicenta F."/>
            <person name="Lopez-Marques R.L."/>
            <person name="Lindberg Moller B."/>
        </authorList>
    </citation>
    <scope>NUCLEOTIDE SEQUENCE</scope>
</reference>
<name>A0A4Y1RSD6_PRUDU</name>
<feature type="signal peptide" evidence="2">
    <location>
        <begin position="1"/>
        <end position="16"/>
    </location>
</feature>
<sequence>MIFLSMLRLMVHDGFSLTDATPYRHLVSGLQYLSLTCPDISFTVKKLSQFMHSPSKTHCQALKRLLHYLKCTISFGPHLCRHPSHHLYAFFDADWAGDRDDRKSKTGYVSFSRSSTEAEYRPIAATTTEFTWIQRVLHELGIPLPTTSFLRDHVTHGLLQVSHVSTIDQLTDTLTKPLLHPCFHLLRSKIGASNGGTVLRGRIRESPTSKEITSSTTQFVPSTTQSDPPIGFKTQQTSQWNGRTGGNQFNTYTTDKSPITAPNRQSCDAIATPLLQNLRQKICDGVMQNRTTRWSKTFDCKAVKDNADECQK</sequence>
<dbReference type="PANTHER" id="PTHR11439">
    <property type="entry name" value="GAG-POL-RELATED RETROTRANSPOSON"/>
    <property type="match status" value="1"/>
</dbReference>
<feature type="compositionally biased region" description="Polar residues" evidence="1">
    <location>
        <begin position="209"/>
        <end position="230"/>
    </location>
</feature>
<evidence type="ECO:0000313" key="3">
    <source>
        <dbReference type="EMBL" id="BBH07230.1"/>
    </source>
</evidence>
<proteinExistence type="predicted"/>
<dbReference type="AlphaFoldDB" id="A0A4Y1RSD6"/>
<evidence type="ECO:0000256" key="2">
    <source>
        <dbReference type="SAM" id="SignalP"/>
    </source>
</evidence>